<organism evidence="6 7">
    <name type="scientific">Myxozyma melibiosi</name>
    <dbReference type="NCBI Taxonomy" id="54550"/>
    <lineage>
        <taxon>Eukaryota</taxon>
        <taxon>Fungi</taxon>
        <taxon>Dikarya</taxon>
        <taxon>Ascomycota</taxon>
        <taxon>Saccharomycotina</taxon>
        <taxon>Lipomycetes</taxon>
        <taxon>Lipomycetales</taxon>
        <taxon>Lipomycetaceae</taxon>
        <taxon>Myxozyma</taxon>
    </lineage>
</organism>
<proteinExistence type="inferred from homology"/>
<dbReference type="Pfam" id="PF00370">
    <property type="entry name" value="FGGY_N"/>
    <property type="match status" value="1"/>
</dbReference>
<dbReference type="SUPFAM" id="SSF53067">
    <property type="entry name" value="Actin-like ATPase domain"/>
    <property type="match status" value="2"/>
</dbReference>
<keyword evidence="7" id="KW-1185">Reference proteome</keyword>
<comment type="similarity">
    <text evidence="1">Belongs to the FGGY kinase family.</text>
</comment>
<protein>
    <recommendedName>
        <fullName evidence="8">Ribitol kinase</fullName>
    </recommendedName>
</protein>
<sequence length="598" mass="64814">MTVSQNGPFYVGIDVGTGSARACLIDSTGEILAVASKEIKQWNPKPDFYNQSSDDIWDACCYSVRKILADSGVSKSDVKGLGFDATCSLVVLRESDDSPVAVGPDFAENSQNIVLWMDHRCPDETEQINATDHNLLRYVGGAMSIEMEIPKVKWLKNHMPAGEFANCKFYDLADFLTHRATKKETRSFCSVVCKQGYVPVGVDGCMKGWSADFFEAIDLPELVEDDFRRVGGVLGVNGTILSAGEYLSTLCPEAADQLGLDPSCAVGSGVIDCYAGWIGTVAAKINDPNWIQESAEGEHDLDVATYRLSAVAGTSTCHLAVTKNPVFVPGVWGPYRDVLLPDYWMAEGGQSATGALLAHILKSHPAHAEAKSLADAKSVSIFEFLNDRLEQLRVEQSLPTLEHLIRHYYFYGDLHGNRSPIASEKMKGVVVGLSFDVSVDALALSYLAAVEFIGLQTRHIIQALNDSGHNIKSIFLSGGQCRNPVLTSLMASCTGMPVVIPKYIDAAVVFGSALLGAKAASADKDGYTDSLWTIMKRMSGSGTVVYPTQDGEEKRLIDAKYLIFLDMAKRQQQYRSLVDATLAEDVNAITIAEKIGAA</sequence>
<dbReference type="RefSeq" id="XP_064769285.1">
    <property type="nucleotide sequence ID" value="XM_064910640.1"/>
</dbReference>
<gene>
    <name evidence="6" type="ORF">BZA70DRAFT_246638</name>
</gene>
<evidence type="ECO:0000256" key="3">
    <source>
        <dbReference type="ARBA" id="ARBA00022777"/>
    </source>
</evidence>
<dbReference type="PANTHER" id="PTHR43435:SF4">
    <property type="entry name" value="FGGY CARBOHYDRATE KINASE DOMAIN-CONTAINING PROTEIN"/>
    <property type="match status" value="1"/>
</dbReference>
<feature type="domain" description="Carbohydrate kinase FGGY N-terminal" evidence="4">
    <location>
        <begin position="10"/>
        <end position="279"/>
    </location>
</feature>
<evidence type="ECO:0008006" key="8">
    <source>
        <dbReference type="Google" id="ProtNLM"/>
    </source>
</evidence>
<feature type="domain" description="Carbohydrate kinase FGGY C-terminal" evidence="5">
    <location>
        <begin position="309"/>
        <end position="520"/>
    </location>
</feature>
<dbReference type="InterPro" id="IPR018484">
    <property type="entry name" value="FGGY_N"/>
</dbReference>
<dbReference type="InterPro" id="IPR043129">
    <property type="entry name" value="ATPase_NBD"/>
</dbReference>
<dbReference type="InterPro" id="IPR018485">
    <property type="entry name" value="FGGY_C"/>
</dbReference>
<evidence type="ECO:0000256" key="2">
    <source>
        <dbReference type="ARBA" id="ARBA00022679"/>
    </source>
</evidence>
<keyword evidence="2" id="KW-0808">Transferase</keyword>
<reference evidence="6 7" key="1">
    <citation type="submission" date="2024-03" db="EMBL/GenBank/DDBJ databases">
        <title>Genome-scale model development and genomic sequencing of the oleaginous clade Lipomyces.</title>
        <authorList>
            <consortium name="Lawrence Berkeley National Laboratory"/>
            <person name="Czajka J.J."/>
            <person name="Han Y."/>
            <person name="Kim J."/>
            <person name="Mondo S.J."/>
            <person name="Hofstad B.A."/>
            <person name="Robles A."/>
            <person name="Haridas S."/>
            <person name="Riley R."/>
            <person name="LaButti K."/>
            <person name="Pangilinan J."/>
            <person name="Andreopoulos W."/>
            <person name="Lipzen A."/>
            <person name="Yan J."/>
            <person name="Wang M."/>
            <person name="Ng V."/>
            <person name="Grigoriev I.V."/>
            <person name="Spatafora J.W."/>
            <person name="Magnuson J.K."/>
            <person name="Baker S.E."/>
            <person name="Pomraning K.R."/>
        </authorList>
    </citation>
    <scope>NUCLEOTIDE SEQUENCE [LARGE SCALE GENOMIC DNA]</scope>
    <source>
        <strain evidence="6 7">Phaff 52-87</strain>
    </source>
</reference>
<dbReference type="Gene3D" id="1.20.58.2240">
    <property type="match status" value="1"/>
</dbReference>
<accession>A0ABR1F912</accession>
<evidence type="ECO:0000313" key="6">
    <source>
        <dbReference type="EMBL" id="KAK7206252.1"/>
    </source>
</evidence>
<evidence type="ECO:0000256" key="1">
    <source>
        <dbReference type="ARBA" id="ARBA00009156"/>
    </source>
</evidence>
<dbReference type="CDD" id="cd07782">
    <property type="entry name" value="ASKHA_NBD_FGGY_D-RBK"/>
    <property type="match status" value="1"/>
</dbReference>
<dbReference type="Pfam" id="PF02782">
    <property type="entry name" value="FGGY_C"/>
    <property type="match status" value="1"/>
</dbReference>
<name>A0ABR1F912_9ASCO</name>
<dbReference type="InterPro" id="IPR006003">
    <property type="entry name" value="FGGY_RbtK-like"/>
</dbReference>
<dbReference type="PANTHER" id="PTHR43435">
    <property type="entry name" value="RIBULOKINASE"/>
    <property type="match status" value="1"/>
</dbReference>
<keyword evidence="3" id="KW-0418">Kinase</keyword>
<dbReference type="EMBL" id="JBBJBU010000003">
    <property type="protein sequence ID" value="KAK7206252.1"/>
    <property type="molecule type" value="Genomic_DNA"/>
</dbReference>
<evidence type="ECO:0000259" key="5">
    <source>
        <dbReference type="Pfam" id="PF02782"/>
    </source>
</evidence>
<comment type="caution">
    <text evidence="6">The sequence shown here is derived from an EMBL/GenBank/DDBJ whole genome shotgun (WGS) entry which is preliminary data.</text>
</comment>
<evidence type="ECO:0000313" key="7">
    <source>
        <dbReference type="Proteomes" id="UP001498771"/>
    </source>
</evidence>
<dbReference type="Gene3D" id="3.30.420.40">
    <property type="match status" value="1"/>
</dbReference>
<dbReference type="NCBIfam" id="TIGR01315">
    <property type="entry name" value="5C_CHO_kinase"/>
    <property type="match status" value="1"/>
</dbReference>
<evidence type="ECO:0000259" key="4">
    <source>
        <dbReference type="Pfam" id="PF00370"/>
    </source>
</evidence>
<dbReference type="Proteomes" id="UP001498771">
    <property type="component" value="Unassembled WGS sequence"/>
</dbReference>
<dbReference type="GeneID" id="90036152"/>